<protein>
    <submittedName>
        <fullName evidence="1">Ester cyclase</fullName>
    </submittedName>
</protein>
<proteinExistence type="predicted"/>
<sequence>MSAIADAFMRRFVEFINTADETLGNALIASEAIFHVPNQREPMHGLGGYLAIIGMMRSGFPDIQWALEEIIAEELGAGDMRIAARFTMRGTHQGDFFGIPATGRSIAVQAVNFYRVSNGKIVEERGQPDLLGLMQQIGAAPVS</sequence>
<evidence type="ECO:0000313" key="2">
    <source>
        <dbReference type="Proteomes" id="UP001061862"/>
    </source>
</evidence>
<keyword evidence="2" id="KW-1185">Reference proteome</keyword>
<dbReference type="EMBL" id="CP104965">
    <property type="protein sequence ID" value="UXN71073.1"/>
    <property type="molecule type" value="Genomic_DNA"/>
</dbReference>
<accession>A0ABY6CFQ8</accession>
<dbReference type="PANTHER" id="PTHR38436:SF1">
    <property type="entry name" value="ESTER CYCLASE"/>
    <property type="match status" value="1"/>
</dbReference>
<dbReference type="Gene3D" id="3.10.450.50">
    <property type="match status" value="1"/>
</dbReference>
<evidence type="ECO:0000313" key="1">
    <source>
        <dbReference type="EMBL" id="UXN71073.1"/>
    </source>
</evidence>
<dbReference type="PANTHER" id="PTHR38436">
    <property type="entry name" value="POLYKETIDE CYCLASE SNOAL-LIKE DOMAIN"/>
    <property type="match status" value="1"/>
</dbReference>
<dbReference type="Pfam" id="PF07366">
    <property type="entry name" value="SnoaL"/>
    <property type="match status" value="1"/>
</dbReference>
<dbReference type="Proteomes" id="UP001061862">
    <property type="component" value="Chromosome"/>
</dbReference>
<dbReference type="RefSeq" id="WP_262170439.1">
    <property type="nucleotide sequence ID" value="NZ_CP104965.1"/>
</dbReference>
<reference evidence="1 2" key="1">
    <citation type="submission" date="2022-09" db="EMBL/GenBank/DDBJ databases">
        <title>Interaction between co-microsymbionts with complementary sets of symbiotic genes in legume-rhizobium systems.</title>
        <authorList>
            <person name="Safronova V."/>
            <person name="Sazanova A."/>
            <person name="Afonin A."/>
            <person name="Chirak E."/>
        </authorList>
    </citation>
    <scope>NUCLEOTIDE SEQUENCE [LARGE SCALE GENOMIC DNA]</scope>
    <source>
        <strain evidence="1 2">A18/4-1</strain>
    </source>
</reference>
<gene>
    <name evidence="1" type="ORF">N8A98_07770</name>
</gene>
<dbReference type="InterPro" id="IPR032710">
    <property type="entry name" value="NTF2-like_dom_sf"/>
</dbReference>
<dbReference type="InterPro" id="IPR009959">
    <property type="entry name" value="Cyclase_SnoaL-like"/>
</dbReference>
<organism evidence="1 2">
    <name type="scientific">Devosia neptuniae</name>
    <dbReference type="NCBI Taxonomy" id="191302"/>
    <lineage>
        <taxon>Bacteria</taxon>
        <taxon>Pseudomonadati</taxon>
        <taxon>Pseudomonadota</taxon>
        <taxon>Alphaproteobacteria</taxon>
        <taxon>Hyphomicrobiales</taxon>
        <taxon>Devosiaceae</taxon>
        <taxon>Devosia</taxon>
    </lineage>
</organism>
<name>A0ABY6CFQ8_9HYPH</name>
<dbReference type="SUPFAM" id="SSF54427">
    <property type="entry name" value="NTF2-like"/>
    <property type="match status" value="1"/>
</dbReference>